<dbReference type="PROSITE" id="PS51257">
    <property type="entry name" value="PROKAR_LIPOPROTEIN"/>
    <property type="match status" value="1"/>
</dbReference>
<dbReference type="InterPro" id="IPR024548">
    <property type="entry name" value="Cu2_monoox_C"/>
</dbReference>
<dbReference type="InterPro" id="IPR008977">
    <property type="entry name" value="PHM/PNGase_F_dom_sf"/>
</dbReference>
<dbReference type="Proteomes" id="UP001217485">
    <property type="component" value="Unassembled WGS sequence"/>
</dbReference>
<evidence type="ECO:0000313" key="3">
    <source>
        <dbReference type="EMBL" id="MDC0679537.1"/>
    </source>
</evidence>
<gene>
    <name evidence="3" type="ORF">POL72_17465</name>
</gene>
<evidence type="ECO:0000313" key="4">
    <source>
        <dbReference type="Proteomes" id="UP001217485"/>
    </source>
</evidence>
<dbReference type="RefSeq" id="WP_272096528.1">
    <property type="nucleotide sequence ID" value="NZ_JAQNDK010000002.1"/>
</dbReference>
<dbReference type="SUPFAM" id="SSF49742">
    <property type="entry name" value="PHM/PNGase F"/>
    <property type="match status" value="2"/>
</dbReference>
<keyword evidence="1" id="KW-1015">Disulfide bond</keyword>
<name>A0ABT5C2W0_9BACT</name>
<keyword evidence="4" id="KW-1185">Reference proteome</keyword>
<sequence length="458" mass="49214">MRLLIHFVLPSATALLLGCSPEASPGASTPTFHRDIEPLLQKSCLGCHAQGGTAPVSLASYESAKALAPVIADETEARRMPPWGALPTDECAPPRPFRGDLHLSLDEIALLRAWSDAGAPEGDPADAPAPTTPVAAGLSRTDLELSPKAPFAAAEGSDSFRCFVLDPGLTEQAWVQGYDVLPGSRAVVHHALLFIDVNRESEALGGESGSYECFGDARLSEPSLLGAWAPGTQAFELPPDIGISVPANALLVMQVHYHSKPGEKPSPDATRVALRLMDEKPSRALSHLMLGNAEAPFRDGTGLLPGPGDRGSVEFRIPAGARGHVERMRYTIDFPIPEISIYGAGVHMHRAGVDLKVDQIRADPRGDEADRECLVQTPAWDYNWQRLYSYDAPIDELPTLRSGDTIELRCTYDNSTENPALAAQLIEERLPAPQDIVLGESTLDEMCVAFLPVVHPNP</sequence>
<feature type="domain" description="Copper type II ascorbate-dependent monooxygenase C-terminal" evidence="2">
    <location>
        <begin position="334"/>
        <end position="451"/>
    </location>
</feature>
<dbReference type="PANTHER" id="PTHR10157">
    <property type="entry name" value="DOPAMINE BETA HYDROXYLASE RELATED"/>
    <property type="match status" value="1"/>
</dbReference>
<dbReference type="InterPro" id="IPR014784">
    <property type="entry name" value="Cu2_ascorb_mOase-like_C"/>
</dbReference>
<proteinExistence type="predicted"/>
<dbReference type="Pfam" id="PF03712">
    <property type="entry name" value="Cu2_monoox_C"/>
    <property type="match status" value="1"/>
</dbReference>
<dbReference type="InterPro" id="IPR000945">
    <property type="entry name" value="DBH-like"/>
</dbReference>
<dbReference type="Gene3D" id="2.60.120.230">
    <property type="match status" value="1"/>
</dbReference>
<evidence type="ECO:0000256" key="1">
    <source>
        <dbReference type="ARBA" id="ARBA00023157"/>
    </source>
</evidence>
<dbReference type="PANTHER" id="PTHR10157:SF23">
    <property type="entry name" value="MOXD1 HOMOLOG 1"/>
    <property type="match status" value="1"/>
</dbReference>
<accession>A0ABT5C2W0</accession>
<organism evidence="3 4">
    <name type="scientific">Sorangium atrum</name>
    <dbReference type="NCBI Taxonomy" id="2995308"/>
    <lineage>
        <taxon>Bacteria</taxon>
        <taxon>Pseudomonadati</taxon>
        <taxon>Myxococcota</taxon>
        <taxon>Polyangia</taxon>
        <taxon>Polyangiales</taxon>
        <taxon>Polyangiaceae</taxon>
        <taxon>Sorangium</taxon>
    </lineage>
</organism>
<dbReference type="EMBL" id="JAQNDK010000002">
    <property type="protein sequence ID" value="MDC0679537.1"/>
    <property type="molecule type" value="Genomic_DNA"/>
</dbReference>
<dbReference type="Gene3D" id="2.60.120.310">
    <property type="entry name" value="Copper type II, ascorbate-dependent monooxygenase, N-terminal domain"/>
    <property type="match status" value="1"/>
</dbReference>
<reference evidence="3 4" key="1">
    <citation type="submission" date="2023-01" db="EMBL/GenBank/DDBJ databases">
        <title>Minimal conservation of predation-associated metabolite biosynthetic gene clusters underscores biosynthetic potential of Myxococcota including descriptions for ten novel species: Archangium lansinium sp. nov., Myxococcus landrumus sp. nov., Nannocystis bai.</title>
        <authorList>
            <person name="Ahearne A."/>
            <person name="Stevens C."/>
            <person name="Dowd S."/>
        </authorList>
    </citation>
    <scope>NUCLEOTIDE SEQUENCE [LARGE SCALE GENOMIC DNA]</scope>
    <source>
        <strain evidence="3 4">WIWO2</strain>
    </source>
</reference>
<evidence type="ECO:0000259" key="2">
    <source>
        <dbReference type="Pfam" id="PF03712"/>
    </source>
</evidence>
<comment type="caution">
    <text evidence="3">The sequence shown here is derived from an EMBL/GenBank/DDBJ whole genome shotgun (WGS) entry which is preliminary data.</text>
</comment>
<dbReference type="InterPro" id="IPR036939">
    <property type="entry name" value="Cu2_ascorb_mOase_N_sf"/>
</dbReference>
<protein>
    <recommendedName>
        <fullName evidence="2">Copper type II ascorbate-dependent monooxygenase C-terminal domain-containing protein</fullName>
    </recommendedName>
</protein>